<keyword evidence="1" id="KW-1133">Transmembrane helix</keyword>
<evidence type="ECO:0000313" key="3">
    <source>
        <dbReference type="Proteomes" id="UP000252366"/>
    </source>
</evidence>
<organism evidence="2 3">
    <name type="scientific">Salmonella phage S100</name>
    <dbReference type="NCBI Taxonomy" id="2231334"/>
    <lineage>
        <taxon>Viruses</taxon>
        <taxon>Duplodnaviria</taxon>
        <taxon>Heunggongvirae</taxon>
        <taxon>Uroviricota</taxon>
        <taxon>Caudoviricetes</taxon>
        <taxon>Sarkviridae</taxon>
        <taxon>Guernseyvirinae</taxon>
        <taxon>Jerseyvirus</taxon>
        <taxon>Jerseyvirus S100</taxon>
    </lineage>
</organism>
<dbReference type="GeneID" id="79714399"/>
<name>A0A2Z5HHD1_9CAUD</name>
<keyword evidence="3" id="KW-1185">Reference proteome</keyword>
<dbReference type="RefSeq" id="YP_010747641.1">
    <property type="nucleotide sequence ID" value="NC_073200.1"/>
</dbReference>
<dbReference type="EMBL" id="MH370358">
    <property type="protein sequence ID" value="AXC39524.1"/>
    <property type="molecule type" value="Genomic_DNA"/>
</dbReference>
<feature type="transmembrane region" description="Helical" evidence="1">
    <location>
        <begin position="6"/>
        <end position="23"/>
    </location>
</feature>
<evidence type="ECO:0000313" key="2">
    <source>
        <dbReference type="EMBL" id="AXC39524.1"/>
    </source>
</evidence>
<protein>
    <submittedName>
        <fullName evidence="2">Uncharacterized protein</fullName>
    </submittedName>
</protein>
<dbReference type="KEGG" id="vg:79714399"/>
<proteinExistence type="predicted"/>
<dbReference type="Proteomes" id="UP000252366">
    <property type="component" value="Segment"/>
</dbReference>
<sequence>MKKFTWWLLATPLIPVAFIYYLMRALEKVGATSAILADRMLDSKMRMKYLAWRNRKFG</sequence>
<accession>A0A2Z5HHD1</accession>
<evidence type="ECO:0000256" key="1">
    <source>
        <dbReference type="SAM" id="Phobius"/>
    </source>
</evidence>
<reference evidence="3" key="1">
    <citation type="submission" date="2018-05" db="EMBL/GenBank/DDBJ databases">
        <title>Host range determinants of Salmonella infecting bacteriophages.</title>
        <authorList>
            <person name="Gencay Y.E."/>
        </authorList>
    </citation>
    <scope>NUCLEOTIDE SEQUENCE [LARGE SCALE GENOMIC DNA]</scope>
</reference>
<keyword evidence="1" id="KW-0472">Membrane</keyword>
<keyword evidence="1" id="KW-0812">Transmembrane</keyword>